<protein>
    <recommendedName>
        <fullName evidence="4">DUF4956 domain-containing protein</fullName>
    </recommendedName>
</protein>
<dbReference type="Proteomes" id="UP000000844">
    <property type="component" value="Chromosome"/>
</dbReference>
<proteinExistence type="predicted"/>
<evidence type="ECO:0000313" key="2">
    <source>
        <dbReference type="EMBL" id="ADD44542.1"/>
    </source>
</evidence>
<name>D3Q8V0_STANL</name>
<reference evidence="2 3" key="1">
    <citation type="journal article" date="2009" name="Stand. Genomic Sci.">
        <title>Complete genome sequence of Stackebrandtia nassauensis type strain (LLR-40K-21).</title>
        <authorList>
            <person name="Munk C."/>
            <person name="Lapidus A."/>
            <person name="Copeland A."/>
            <person name="Jando M."/>
            <person name="Mayilraj S."/>
            <person name="Glavina Del Rio T."/>
            <person name="Nolan M."/>
            <person name="Chen F."/>
            <person name="Lucas S."/>
            <person name="Tice H."/>
            <person name="Cheng J.F."/>
            <person name="Han C."/>
            <person name="Detter J.C."/>
            <person name="Bruce D."/>
            <person name="Goodwin L."/>
            <person name="Chain P."/>
            <person name="Pitluck S."/>
            <person name="Goker M."/>
            <person name="Ovchinikova G."/>
            <person name="Pati A."/>
            <person name="Ivanova N."/>
            <person name="Mavromatis K."/>
            <person name="Chen A."/>
            <person name="Palaniappan K."/>
            <person name="Land M."/>
            <person name="Hauser L."/>
            <person name="Chang Y.J."/>
            <person name="Jeffries C.D."/>
            <person name="Bristow J."/>
            <person name="Eisen J.A."/>
            <person name="Markowitz V."/>
            <person name="Hugenholtz P."/>
            <person name="Kyrpides N.C."/>
            <person name="Klenk H.P."/>
        </authorList>
    </citation>
    <scope>NUCLEOTIDE SEQUENCE [LARGE SCALE GENOMIC DNA]</scope>
    <source>
        <strain evidence="3">DSM 44728 / CIP 108903 / NRRL B-16338 / NBRC 102104 / LLR-40K-21</strain>
    </source>
</reference>
<evidence type="ECO:0008006" key="4">
    <source>
        <dbReference type="Google" id="ProtNLM"/>
    </source>
</evidence>
<dbReference type="InterPro" id="IPR032531">
    <property type="entry name" value="DUF4956"/>
</dbReference>
<keyword evidence="1" id="KW-0472">Membrane</keyword>
<dbReference type="eggNOG" id="ENOG50308PC">
    <property type="taxonomic scope" value="Bacteria"/>
</dbReference>
<dbReference type="Pfam" id="PF16316">
    <property type="entry name" value="DUF4956"/>
    <property type="match status" value="1"/>
</dbReference>
<dbReference type="STRING" id="446470.Snas_4901"/>
<sequence>MVSFVDGIVNTMTQILIHLGLDIVAAAALAITYGIRHHRRDLVLAYAALNIGVFAVVTLLSDADSAAALGFGLFGILSIIRLRSDAITQEEVAYYFVALALGLVNGLAIPDFRVTLLLNVVLLGVMFVADHSLLLRRSRRQQVVLDVLHSDQTALVADLERRLGGRVLHHIVTDVDFVRETTTVDVRFRLGARDRVRV</sequence>
<feature type="transmembrane region" description="Helical" evidence="1">
    <location>
        <begin position="42"/>
        <end position="60"/>
    </location>
</feature>
<accession>D3Q8V0</accession>
<organism evidence="2 3">
    <name type="scientific">Stackebrandtia nassauensis (strain DSM 44728 / CIP 108903 / NRRL B-16338 / NBRC 102104 / LLR-40K-21)</name>
    <dbReference type="NCBI Taxonomy" id="446470"/>
    <lineage>
        <taxon>Bacteria</taxon>
        <taxon>Bacillati</taxon>
        <taxon>Actinomycetota</taxon>
        <taxon>Actinomycetes</taxon>
        <taxon>Glycomycetales</taxon>
        <taxon>Glycomycetaceae</taxon>
        <taxon>Stackebrandtia</taxon>
    </lineage>
</organism>
<feature type="transmembrane region" description="Helical" evidence="1">
    <location>
        <begin position="66"/>
        <end position="83"/>
    </location>
</feature>
<gene>
    <name evidence="2" type="ordered locus">Snas_4901</name>
</gene>
<evidence type="ECO:0000313" key="3">
    <source>
        <dbReference type="Proteomes" id="UP000000844"/>
    </source>
</evidence>
<keyword evidence="3" id="KW-1185">Reference proteome</keyword>
<dbReference type="HOGENOM" id="CLU_080080_2_0_11"/>
<keyword evidence="1" id="KW-0812">Transmembrane</keyword>
<feature type="transmembrane region" description="Helical" evidence="1">
    <location>
        <begin position="116"/>
        <end position="135"/>
    </location>
</feature>
<dbReference type="AlphaFoldDB" id="D3Q8V0"/>
<dbReference type="EMBL" id="CP001778">
    <property type="protein sequence ID" value="ADD44542.1"/>
    <property type="molecule type" value="Genomic_DNA"/>
</dbReference>
<feature type="transmembrane region" description="Helical" evidence="1">
    <location>
        <begin position="15"/>
        <end position="35"/>
    </location>
</feature>
<keyword evidence="1" id="KW-1133">Transmembrane helix</keyword>
<feature type="transmembrane region" description="Helical" evidence="1">
    <location>
        <begin position="92"/>
        <end position="110"/>
    </location>
</feature>
<evidence type="ECO:0000256" key="1">
    <source>
        <dbReference type="SAM" id="Phobius"/>
    </source>
</evidence>
<dbReference type="KEGG" id="sna:Snas_4901"/>